<keyword evidence="2 6" id="KW-0132">Cell division</keyword>
<reference evidence="9" key="1">
    <citation type="submission" date="2022-10" db="EMBL/GenBank/DDBJ databases">
        <title>Chitiniphilus purpureus sp. nov., a novel chitin-degrading bacterium isolated from crawfish pond sediment.</title>
        <authorList>
            <person name="Li K."/>
        </authorList>
    </citation>
    <scope>NUCLEOTIDE SEQUENCE</scope>
    <source>
        <strain evidence="9">CD1</strain>
    </source>
</reference>
<evidence type="ECO:0000259" key="7">
    <source>
        <dbReference type="Pfam" id="PF03775"/>
    </source>
</evidence>
<gene>
    <name evidence="6 9" type="primary">minC</name>
    <name evidence="9" type="ORF">N8I74_12395</name>
</gene>
<dbReference type="InterPro" id="IPR013033">
    <property type="entry name" value="MinC"/>
</dbReference>
<dbReference type="HAMAP" id="MF_00267">
    <property type="entry name" value="MinC"/>
    <property type="match status" value="1"/>
</dbReference>
<evidence type="ECO:0000256" key="5">
    <source>
        <dbReference type="ARBA" id="ARBA00025606"/>
    </source>
</evidence>
<comment type="function">
    <text evidence="5 6">Cell division inhibitor that blocks the formation of polar Z ring septums. Rapidly oscillates between the poles of the cell to destabilize FtsZ filaments that have formed before they mature into polar Z rings. Prevents FtsZ polymerization.</text>
</comment>
<dbReference type="Pfam" id="PF03775">
    <property type="entry name" value="MinC_C"/>
    <property type="match status" value="1"/>
</dbReference>
<comment type="subunit">
    <text evidence="6">Interacts with MinD and FtsZ.</text>
</comment>
<evidence type="ECO:0000256" key="1">
    <source>
        <dbReference type="ARBA" id="ARBA00006291"/>
    </source>
</evidence>
<dbReference type="InterPro" id="IPR005526">
    <property type="entry name" value="Septum_form_inhib_MinC_C"/>
</dbReference>
<dbReference type="EMBL" id="CP106753">
    <property type="protein sequence ID" value="UXY14118.1"/>
    <property type="molecule type" value="Genomic_DNA"/>
</dbReference>
<evidence type="ECO:0000256" key="3">
    <source>
        <dbReference type="ARBA" id="ARBA00023210"/>
    </source>
</evidence>
<dbReference type="InterPro" id="IPR016098">
    <property type="entry name" value="CAP/MinC_C"/>
</dbReference>
<proteinExistence type="inferred from homology"/>
<sequence>MPAPTDTPAVFDFKSQSLKLLSFVPATLDCGKLEAALRAKLGDGEHMLSGEQLIVDFDTLPSMPSALEITALIRLLGQFGLKAVAARGGNDAQRAAARDAGLVVLANETAPAIPPSVRTPERPVPAMVVNRPVRTGQQVYARGGDLVVLALVSAGAEVIADGNIHVYAPLRGRALAGARGDAGARVFTTCLEAELVSINGVYRTLDEGLPASLKAKPAQVRLDQDKLVIEALGG</sequence>
<organism evidence="9 10">
    <name type="scientific">Chitiniphilus purpureus</name>
    <dbReference type="NCBI Taxonomy" id="2981137"/>
    <lineage>
        <taxon>Bacteria</taxon>
        <taxon>Pseudomonadati</taxon>
        <taxon>Pseudomonadota</taxon>
        <taxon>Betaproteobacteria</taxon>
        <taxon>Neisseriales</taxon>
        <taxon>Chitinibacteraceae</taxon>
        <taxon>Chitiniphilus</taxon>
    </lineage>
</organism>
<dbReference type="Gene3D" id="3.30.70.260">
    <property type="match status" value="1"/>
</dbReference>
<evidence type="ECO:0000256" key="4">
    <source>
        <dbReference type="ARBA" id="ARBA00023306"/>
    </source>
</evidence>
<dbReference type="RefSeq" id="WP_263123418.1">
    <property type="nucleotide sequence ID" value="NZ_CP106753.1"/>
</dbReference>
<dbReference type="Proteomes" id="UP001061302">
    <property type="component" value="Chromosome"/>
</dbReference>
<dbReference type="PANTHER" id="PTHR34108">
    <property type="entry name" value="SEPTUM SITE-DETERMINING PROTEIN MINC"/>
    <property type="match status" value="1"/>
</dbReference>
<accession>A0ABY6DIQ0</accession>
<dbReference type="Gene3D" id="2.160.20.70">
    <property type="match status" value="1"/>
</dbReference>
<dbReference type="SUPFAM" id="SSF63848">
    <property type="entry name" value="Cell-division inhibitor MinC, C-terminal domain"/>
    <property type="match status" value="1"/>
</dbReference>
<dbReference type="PANTHER" id="PTHR34108:SF1">
    <property type="entry name" value="SEPTUM SITE-DETERMINING PROTEIN MINC"/>
    <property type="match status" value="1"/>
</dbReference>
<feature type="domain" description="Septum formation inhibitor MinC C-terminal" evidence="7">
    <location>
        <begin position="128"/>
        <end position="230"/>
    </location>
</feature>
<dbReference type="NCBIfam" id="TIGR01222">
    <property type="entry name" value="minC"/>
    <property type="match status" value="1"/>
</dbReference>
<feature type="domain" description="Septum formation inhibitor MinC N-terminal" evidence="8">
    <location>
        <begin position="11"/>
        <end position="81"/>
    </location>
</feature>
<dbReference type="InterPro" id="IPR007874">
    <property type="entry name" value="MinC_N"/>
</dbReference>
<protein>
    <recommendedName>
        <fullName evidence="6">Probable septum site-determining protein MinC</fullName>
    </recommendedName>
</protein>
<evidence type="ECO:0000259" key="8">
    <source>
        <dbReference type="Pfam" id="PF05209"/>
    </source>
</evidence>
<comment type="similarity">
    <text evidence="1 6">Belongs to the MinC family.</text>
</comment>
<keyword evidence="4 6" id="KW-0131">Cell cycle</keyword>
<name>A0ABY6DIQ0_9NEIS</name>
<dbReference type="Pfam" id="PF05209">
    <property type="entry name" value="MinC_N"/>
    <property type="match status" value="1"/>
</dbReference>
<evidence type="ECO:0000313" key="9">
    <source>
        <dbReference type="EMBL" id="UXY14118.1"/>
    </source>
</evidence>
<evidence type="ECO:0000256" key="6">
    <source>
        <dbReference type="HAMAP-Rule" id="MF_00267"/>
    </source>
</evidence>
<keyword evidence="3 6" id="KW-0717">Septation</keyword>
<dbReference type="InterPro" id="IPR036145">
    <property type="entry name" value="MinC_C_sf"/>
</dbReference>
<keyword evidence="10" id="KW-1185">Reference proteome</keyword>
<evidence type="ECO:0000256" key="2">
    <source>
        <dbReference type="ARBA" id="ARBA00022618"/>
    </source>
</evidence>
<evidence type="ECO:0000313" key="10">
    <source>
        <dbReference type="Proteomes" id="UP001061302"/>
    </source>
</evidence>